<organism evidence="4 5">
    <name type="scientific">Friedmanniomyces endolithicus</name>
    <dbReference type="NCBI Taxonomy" id="329885"/>
    <lineage>
        <taxon>Eukaryota</taxon>
        <taxon>Fungi</taxon>
        <taxon>Dikarya</taxon>
        <taxon>Ascomycota</taxon>
        <taxon>Pezizomycotina</taxon>
        <taxon>Dothideomycetes</taxon>
        <taxon>Dothideomycetidae</taxon>
        <taxon>Mycosphaerellales</taxon>
        <taxon>Teratosphaeriaceae</taxon>
        <taxon>Friedmanniomyces</taxon>
    </lineage>
</organism>
<dbReference type="Proteomes" id="UP000310066">
    <property type="component" value="Unassembled WGS sequence"/>
</dbReference>
<dbReference type="AlphaFoldDB" id="A0A4U0URR4"/>
<proteinExistence type="inferred from homology"/>
<dbReference type="InterPro" id="IPR044861">
    <property type="entry name" value="IPNS-like_FE2OG_OXY"/>
</dbReference>
<evidence type="ECO:0000256" key="2">
    <source>
        <dbReference type="RuleBase" id="RU003682"/>
    </source>
</evidence>
<evidence type="ECO:0000256" key="1">
    <source>
        <dbReference type="ARBA" id="ARBA00008056"/>
    </source>
</evidence>
<protein>
    <recommendedName>
        <fullName evidence="3">Fe2OG dioxygenase domain-containing protein</fullName>
    </recommendedName>
</protein>
<dbReference type="GO" id="GO:0044283">
    <property type="term" value="P:small molecule biosynthetic process"/>
    <property type="evidence" value="ECO:0007669"/>
    <property type="project" value="UniProtKB-ARBA"/>
</dbReference>
<comment type="similarity">
    <text evidence="1 2">Belongs to the iron/ascorbate-dependent oxidoreductase family.</text>
</comment>
<dbReference type="PANTHER" id="PTHR47990">
    <property type="entry name" value="2-OXOGLUTARATE (2OG) AND FE(II)-DEPENDENT OXYGENASE SUPERFAMILY PROTEIN-RELATED"/>
    <property type="match status" value="1"/>
</dbReference>
<dbReference type="STRING" id="329885.A0A4U0URR4"/>
<dbReference type="Gene3D" id="2.60.120.330">
    <property type="entry name" value="B-lactam Antibiotic, Isopenicillin N Synthase, Chain"/>
    <property type="match status" value="1"/>
</dbReference>
<evidence type="ECO:0000259" key="3">
    <source>
        <dbReference type="PROSITE" id="PS51471"/>
    </source>
</evidence>
<dbReference type="PROSITE" id="PS51471">
    <property type="entry name" value="FE2OG_OXY"/>
    <property type="match status" value="1"/>
</dbReference>
<dbReference type="OrthoDB" id="288590at2759"/>
<sequence>MSTNYNKINIEVQSSRTNITVIPEIPTIDLSSYIRPDATPEERTGVIEDVRSACSRYGFLQVKGHGVPLATQREVLESCRRLFDLSQKEKDSLSLKNNPARRGYERIGEQVLDAKALPDCKEGYYLGREIPLKQTGFLRGPNQWPPLPEEAFHAPVTEYYEHMLRLGNSLLEILTLGLGHDISVLKDFTKEPVVNLKLLHYPKHISQDKRQFGAGAHTDFGAITILLQQPGKDGLQVYHEPNNAWLPVPAVEDSLVINIGDLVNKWTDGKYSSTLHRVVNASDGDRYSVPCFYHGDLSATNPFKPGDGSETVEEHIRRKFDNSYGLTEKS</sequence>
<accession>A0A4U0URR4</accession>
<dbReference type="GO" id="GO:0016491">
    <property type="term" value="F:oxidoreductase activity"/>
    <property type="evidence" value="ECO:0007669"/>
    <property type="project" value="UniProtKB-KW"/>
</dbReference>
<dbReference type="InterPro" id="IPR050231">
    <property type="entry name" value="Iron_ascorbate_oxido_reductase"/>
</dbReference>
<dbReference type="InterPro" id="IPR005123">
    <property type="entry name" value="Oxoglu/Fe-dep_dioxygenase_dom"/>
</dbReference>
<dbReference type="GO" id="GO:0046872">
    <property type="term" value="F:metal ion binding"/>
    <property type="evidence" value="ECO:0007669"/>
    <property type="project" value="UniProtKB-KW"/>
</dbReference>
<keyword evidence="2" id="KW-0560">Oxidoreductase</keyword>
<reference evidence="4 5" key="1">
    <citation type="submission" date="2017-03" db="EMBL/GenBank/DDBJ databases">
        <title>Genomes of endolithic fungi from Antarctica.</title>
        <authorList>
            <person name="Coleine C."/>
            <person name="Masonjones S."/>
            <person name="Stajich J.E."/>
        </authorList>
    </citation>
    <scope>NUCLEOTIDE SEQUENCE [LARGE SCALE GENOMIC DNA]</scope>
    <source>
        <strain evidence="4 5">CCFEE 5311</strain>
    </source>
</reference>
<dbReference type="InterPro" id="IPR027443">
    <property type="entry name" value="IPNS-like_sf"/>
</dbReference>
<evidence type="ECO:0000313" key="4">
    <source>
        <dbReference type="EMBL" id="TKA38092.1"/>
    </source>
</evidence>
<keyword evidence="2" id="KW-0479">Metal-binding</keyword>
<dbReference type="Pfam" id="PF03171">
    <property type="entry name" value="2OG-FeII_Oxy"/>
    <property type="match status" value="1"/>
</dbReference>
<name>A0A4U0URR4_9PEZI</name>
<gene>
    <name evidence="4" type="ORF">B0A54_11106</name>
</gene>
<evidence type="ECO:0000313" key="5">
    <source>
        <dbReference type="Proteomes" id="UP000310066"/>
    </source>
</evidence>
<dbReference type="InterPro" id="IPR026992">
    <property type="entry name" value="DIOX_N"/>
</dbReference>
<comment type="caution">
    <text evidence="4">The sequence shown here is derived from an EMBL/GenBank/DDBJ whole genome shotgun (WGS) entry which is preliminary data.</text>
</comment>
<dbReference type="Pfam" id="PF14226">
    <property type="entry name" value="DIOX_N"/>
    <property type="match status" value="1"/>
</dbReference>
<dbReference type="SUPFAM" id="SSF51197">
    <property type="entry name" value="Clavaminate synthase-like"/>
    <property type="match status" value="1"/>
</dbReference>
<feature type="domain" description="Fe2OG dioxygenase" evidence="3">
    <location>
        <begin position="189"/>
        <end position="295"/>
    </location>
</feature>
<dbReference type="EMBL" id="NAJP01000047">
    <property type="protein sequence ID" value="TKA38092.1"/>
    <property type="molecule type" value="Genomic_DNA"/>
</dbReference>
<keyword evidence="2" id="KW-0408">Iron</keyword>